<keyword evidence="1" id="KW-0812">Transmembrane</keyword>
<name>A0A8J2Z207_9GAMM</name>
<organism evidence="2 3">
    <name type="scientific">Cysteiniphilum litorale</name>
    <dbReference type="NCBI Taxonomy" id="2056700"/>
    <lineage>
        <taxon>Bacteria</taxon>
        <taxon>Pseudomonadati</taxon>
        <taxon>Pseudomonadota</taxon>
        <taxon>Gammaproteobacteria</taxon>
        <taxon>Thiotrichales</taxon>
        <taxon>Fastidiosibacteraceae</taxon>
        <taxon>Cysteiniphilum</taxon>
    </lineage>
</organism>
<dbReference type="RefSeq" id="WP_157968158.1">
    <property type="nucleotide sequence ID" value="NZ_BMJS01000001.1"/>
</dbReference>
<gene>
    <name evidence="2" type="ORF">GCM10010995_00740</name>
</gene>
<accession>A0A8J2Z207</accession>
<proteinExistence type="predicted"/>
<evidence type="ECO:0000313" key="2">
    <source>
        <dbReference type="EMBL" id="GGF87209.1"/>
    </source>
</evidence>
<feature type="transmembrane region" description="Helical" evidence="1">
    <location>
        <begin position="430"/>
        <end position="453"/>
    </location>
</feature>
<dbReference type="PANTHER" id="PTHR40940">
    <property type="entry name" value="PROTEIN BATD-RELATED"/>
    <property type="match status" value="1"/>
</dbReference>
<dbReference type="EMBL" id="BMJS01000001">
    <property type="protein sequence ID" value="GGF87209.1"/>
    <property type="molecule type" value="Genomic_DNA"/>
</dbReference>
<protein>
    <recommendedName>
        <fullName evidence="4">Protein BatD</fullName>
    </recommendedName>
</protein>
<keyword evidence="3" id="KW-1185">Reference proteome</keyword>
<keyword evidence="1" id="KW-1133">Transmembrane helix</keyword>
<sequence length="573" mass="63098">MIRFISRINKTYKMEKIKRTISILILIPAVFMFMVQSLHAAVSASVDRTQVADGESLTLTIKLDDMNEQPDLAPLKKDFDVYGTSTSSQTSVINGKSTSDISYIVTLLPKKTGDITIPALTVGREQTKPLTITVTKAVQGSHGKQTANVFLDASLSSDSAYVNTPVLYTLKLYYAEPLSNLSMQPLQLANATIESFGKNTQYQAQQNGKTYNVVEQQFLITANQSGEITIPQSIIQAAVLQNNPNSFFAMQSAKPILVKSNSLTLHVKPIPQNVDINDWLPANSVTLKDSWSSDSNELTVGEPVTRTIVLTATGVQAASLPNLTFPHADSVNAYPDKAQSKDYVENNLPAASKVFKVAYIPTQKGVIEFPKITVHWFDVKSQTMQTAILPAQTFKVLPGKVVTPVQTSAINAASAAQPAKTVIKVVHSKLWKVLTIIFAILWLVTLIILLMVISKFKSKKVPPTLDKQISFEKPDIDQALKDIKQACDHKELAAVNYAIVSWGNALFNQSFYSAMDVASVVDDKALKLMLTAINKALYAKGEFVEYSELYQHIKSYKIMSDKDQEVLAPLYPE</sequence>
<evidence type="ECO:0008006" key="4">
    <source>
        <dbReference type="Google" id="ProtNLM"/>
    </source>
</evidence>
<dbReference type="PANTHER" id="PTHR40940:SF1">
    <property type="entry name" value="PROTEIN BATD"/>
    <property type="match status" value="1"/>
</dbReference>
<evidence type="ECO:0000256" key="1">
    <source>
        <dbReference type="SAM" id="Phobius"/>
    </source>
</evidence>
<comment type="caution">
    <text evidence="2">The sequence shown here is derived from an EMBL/GenBank/DDBJ whole genome shotgun (WGS) entry which is preliminary data.</text>
</comment>
<reference evidence="2" key="2">
    <citation type="submission" date="2020-09" db="EMBL/GenBank/DDBJ databases">
        <authorList>
            <person name="Sun Q."/>
            <person name="Zhou Y."/>
        </authorList>
    </citation>
    <scope>NUCLEOTIDE SEQUENCE</scope>
    <source>
        <strain evidence="2">CGMCC 1.15758</strain>
    </source>
</reference>
<keyword evidence="1" id="KW-0472">Membrane</keyword>
<dbReference type="InterPro" id="IPR025738">
    <property type="entry name" value="BatD"/>
</dbReference>
<evidence type="ECO:0000313" key="3">
    <source>
        <dbReference type="Proteomes" id="UP000636949"/>
    </source>
</evidence>
<dbReference type="Pfam" id="PF13584">
    <property type="entry name" value="BatD"/>
    <property type="match status" value="2"/>
</dbReference>
<dbReference type="Proteomes" id="UP000636949">
    <property type="component" value="Unassembled WGS sequence"/>
</dbReference>
<dbReference type="AlphaFoldDB" id="A0A8J2Z207"/>
<dbReference type="OrthoDB" id="5293418at2"/>
<reference evidence="2" key="1">
    <citation type="journal article" date="2014" name="Int. J. Syst. Evol. Microbiol.">
        <title>Complete genome sequence of Corynebacterium casei LMG S-19264T (=DSM 44701T), isolated from a smear-ripened cheese.</title>
        <authorList>
            <consortium name="US DOE Joint Genome Institute (JGI-PGF)"/>
            <person name="Walter F."/>
            <person name="Albersmeier A."/>
            <person name="Kalinowski J."/>
            <person name="Ruckert C."/>
        </authorList>
    </citation>
    <scope>NUCLEOTIDE SEQUENCE</scope>
    <source>
        <strain evidence="2">CGMCC 1.15758</strain>
    </source>
</reference>